<dbReference type="InterPro" id="IPR036388">
    <property type="entry name" value="WH-like_DNA-bd_sf"/>
</dbReference>
<evidence type="ECO:0000313" key="6">
    <source>
        <dbReference type="Proteomes" id="UP001596472"/>
    </source>
</evidence>
<dbReference type="SMART" id="SM00345">
    <property type="entry name" value="HTH_GNTR"/>
    <property type="match status" value="1"/>
</dbReference>
<dbReference type="PRINTS" id="PR00035">
    <property type="entry name" value="HTHGNTR"/>
</dbReference>
<dbReference type="Pfam" id="PF07729">
    <property type="entry name" value="FCD"/>
    <property type="match status" value="1"/>
</dbReference>
<keyword evidence="6" id="KW-1185">Reference proteome</keyword>
<organism evidence="5 6">
    <name type="scientific">Haloferula chungangensis</name>
    <dbReference type="NCBI Taxonomy" id="1048331"/>
    <lineage>
        <taxon>Bacteria</taxon>
        <taxon>Pseudomonadati</taxon>
        <taxon>Verrucomicrobiota</taxon>
        <taxon>Verrucomicrobiia</taxon>
        <taxon>Verrucomicrobiales</taxon>
        <taxon>Verrucomicrobiaceae</taxon>
        <taxon>Haloferula</taxon>
    </lineage>
</organism>
<keyword evidence="1" id="KW-0805">Transcription regulation</keyword>
<dbReference type="PROSITE" id="PS50949">
    <property type="entry name" value="HTH_GNTR"/>
    <property type="match status" value="1"/>
</dbReference>
<dbReference type="PANTHER" id="PTHR43537">
    <property type="entry name" value="TRANSCRIPTIONAL REGULATOR, GNTR FAMILY"/>
    <property type="match status" value="1"/>
</dbReference>
<dbReference type="SMART" id="SM00895">
    <property type="entry name" value="FCD"/>
    <property type="match status" value="1"/>
</dbReference>
<dbReference type="InterPro" id="IPR008920">
    <property type="entry name" value="TF_FadR/GntR_C"/>
</dbReference>
<dbReference type="SUPFAM" id="SSF46785">
    <property type="entry name" value="Winged helix' DNA-binding domain"/>
    <property type="match status" value="1"/>
</dbReference>
<evidence type="ECO:0000259" key="4">
    <source>
        <dbReference type="PROSITE" id="PS50949"/>
    </source>
</evidence>
<dbReference type="Pfam" id="PF00392">
    <property type="entry name" value="GntR"/>
    <property type="match status" value="1"/>
</dbReference>
<evidence type="ECO:0000256" key="2">
    <source>
        <dbReference type="ARBA" id="ARBA00023125"/>
    </source>
</evidence>
<keyword evidence="2" id="KW-0238">DNA-binding</keyword>
<dbReference type="Proteomes" id="UP001596472">
    <property type="component" value="Unassembled WGS sequence"/>
</dbReference>
<reference evidence="6" key="1">
    <citation type="journal article" date="2019" name="Int. J. Syst. Evol. Microbiol.">
        <title>The Global Catalogue of Microorganisms (GCM) 10K type strain sequencing project: providing services to taxonomists for standard genome sequencing and annotation.</title>
        <authorList>
            <consortium name="The Broad Institute Genomics Platform"/>
            <consortium name="The Broad Institute Genome Sequencing Center for Infectious Disease"/>
            <person name="Wu L."/>
            <person name="Ma J."/>
        </authorList>
    </citation>
    <scope>NUCLEOTIDE SEQUENCE [LARGE SCALE GENOMIC DNA]</scope>
    <source>
        <strain evidence="6">CGMCC 4.1467</strain>
    </source>
</reference>
<dbReference type="InterPro" id="IPR011711">
    <property type="entry name" value="GntR_C"/>
</dbReference>
<evidence type="ECO:0000313" key="5">
    <source>
        <dbReference type="EMBL" id="MFC7338476.1"/>
    </source>
</evidence>
<evidence type="ECO:0000256" key="1">
    <source>
        <dbReference type="ARBA" id="ARBA00023015"/>
    </source>
</evidence>
<dbReference type="EMBL" id="JBHTBS010000008">
    <property type="protein sequence ID" value="MFC7338476.1"/>
    <property type="molecule type" value="Genomic_DNA"/>
</dbReference>
<accession>A0ABW2L7V5</accession>
<protein>
    <submittedName>
        <fullName evidence="5">FadR/GntR family transcriptional regulator</fullName>
    </submittedName>
</protein>
<keyword evidence="3" id="KW-0804">Transcription</keyword>
<dbReference type="RefSeq" id="WP_379713846.1">
    <property type="nucleotide sequence ID" value="NZ_JBHTBS010000008.1"/>
</dbReference>
<evidence type="ECO:0000256" key="3">
    <source>
        <dbReference type="ARBA" id="ARBA00023163"/>
    </source>
</evidence>
<dbReference type="Gene3D" id="1.10.10.10">
    <property type="entry name" value="Winged helix-like DNA-binding domain superfamily/Winged helix DNA-binding domain"/>
    <property type="match status" value="1"/>
</dbReference>
<dbReference type="CDD" id="cd07377">
    <property type="entry name" value="WHTH_GntR"/>
    <property type="match status" value="1"/>
</dbReference>
<dbReference type="PANTHER" id="PTHR43537:SF5">
    <property type="entry name" value="UXU OPERON TRANSCRIPTIONAL REGULATOR"/>
    <property type="match status" value="1"/>
</dbReference>
<feature type="domain" description="HTH gntR-type" evidence="4">
    <location>
        <begin position="2"/>
        <end position="70"/>
    </location>
</feature>
<sequence length="225" mass="25354">MKQLSSKIVSQLEREILAGRLPSGERLPSEEKLCAEFKASRTVIREAIQQLRGRGLLRSEKGSGTYIADPSLESLGSAVETYSALAEDADFLDLIDFRILIESECAKLAAKRAGERVISNLRRIIENMEKTRGARNQFSEYDIAFHLTIAKASGNDIYSILLGALEKRCIDYAQTNRGNDDWYDIVVTQHREILDAIESGHQQTASDVMRKHLLASRRHFVDLEE</sequence>
<dbReference type="InterPro" id="IPR036390">
    <property type="entry name" value="WH_DNA-bd_sf"/>
</dbReference>
<name>A0ABW2L7V5_9BACT</name>
<dbReference type="InterPro" id="IPR000524">
    <property type="entry name" value="Tscrpt_reg_HTH_GntR"/>
</dbReference>
<proteinExistence type="predicted"/>
<gene>
    <name evidence="5" type="ORF">ACFQY0_14875</name>
</gene>
<dbReference type="Gene3D" id="1.20.120.530">
    <property type="entry name" value="GntR ligand-binding domain-like"/>
    <property type="match status" value="1"/>
</dbReference>
<comment type="caution">
    <text evidence="5">The sequence shown here is derived from an EMBL/GenBank/DDBJ whole genome shotgun (WGS) entry which is preliminary data.</text>
</comment>
<dbReference type="SUPFAM" id="SSF48008">
    <property type="entry name" value="GntR ligand-binding domain-like"/>
    <property type="match status" value="1"/>
</dbReference>